<accession>A0ABM7SDC2</accession>
<name>A0ABM7SDC2_9HELI</name>
<gene>
    <name evidence="1" type="ORF">NHP190012_03720</name>
</gene>
<reference evidence="1 2" key="1">
    <citation type="submission" date="2021-07" db="EMBL/GenBank/DDBJ databases">
        <title>Novel Helicobacter sp. Isolated from a cat.</title>
        <authorList>
            <person name="Rimbara E."/>
            <person name="Suzuki M."/>
        </authorList>
    </citation>
    <scope>NUCLEOTIDE SEQUENCE [LARGE SCALE GENOMIC DNA]</scope>
    <source>
        <strain evidence="2">NHP19-012</strain>
    </source>
</reference>
<proteinExistence type="predicted"/>
<dbReference type="Proteomes" id="UP000826146">
    <property type="component" value="Chromosome"/>
</dbReference>
<dbReference type="EMBL" id="AP024819">
    <property type="protein sequence ID" value="BCZ18730.1"/>
    <property type="molecule type" value="Genomic_DNA"/>
</dbReference>
<protein>
    <submittedName>
        <fullName evidence="1">ATPase</fullName>
    </submittedName>
</protein>
<dbReference type="RefSeq" id="WP_221272212.1">
    <property type="nucleotide sequence ID" value="NZ_AP024819.1"/>
</dbReference>
<organism evidence="1 2">
    <name type="scientific">Helicobacter gastrofelis</name>
    <dbReference type="NCBI Taxonomy" id="2849642"/>
    <lineage>
        <taxon>Bacteria</taxon>
        <taxon>Pseudomonadati</taxon>
        <taxon>Campylobacterota</taxon>
        <taxon>Epsilonproteobacteria</taxon>
        <taxon>Campylobacterales</taxon>
        <taxon>Helicobacteraceae</taxon>
        <taxon>Helicobacter</taxon>
    </lineage>
</organism>
<evidence type="ECO:0000313" key="2">
    <source>
        <dbReference type="Proteomes" id="UP000826146"/>
    </source>
</evidence>
<keyword evidence="2" id="KW-1185">Reference proteome</keyword>
<sequence length="607" mass="70156">MGEFYSKIVENCADIQVELEEVAQNYGLDVQDLWFDLVKVHTLTRSEPRGEFKVLDAEGLKQIENDAFYEDPSLEVIQRYDICIKKRLFRYFIGIEVSPEDHQLYLVSETPFMIVNDEWLFGELCDYVETCMAHQKIILRQMQVQHTFFKKELLRYAAEGSPPERICLKKSRYAPNQGGFFTFTLKESWEQKNKEEAPVSAIYGAGKGDVVLEYTKPVLGMAGRDLKGRIRKVEKLENVPFELEFSQEAFEKKEEPTKIVYLSKLPQYVAFLNNTLKSFTKNQYMEMKSTNMPMFLGGVENGLVLNISSKNDIDNAIETNLRIEAKEIYIKGNVGKNVKLVAQKVIIEGQLHAESSVEANEILVTNNKGLCKGKRVQCKYLDRGVVFAESCEVEASSGSQIYAKDIKLKQVKSNNTFYFSSQCNLESIDGSENKFCFSAFATPENREILEQTKQAMGIYKEKAQRVMTQYQKLNIFVQKNQPTIDKIRNADIATRKTLIEQEAIKRIYYDFMDCLKRVKILHMYISRIQDLNRQFLERLINIESSMKQVRVHTNGPWTAFNTIVYTRTYTKGSKSLTTERGETADYMLDEKSGEVHKVSRYQHITNF</sequence>
<evidence type="ECO:0000313" key="1">
    <source>
        <dbReference type="EMBL" id="BCZ18730.1"/>
    </source>
</evidence>